<keyword evidence="2" id="KW-0964">Secreted</keyword>
<dbReference type="Pfam" id="PF04650">
    <property type="entry name" value="YSIRK_signal"/>
    <property type="match status" value="1"/>
</dbReference>
<evidence type="ECO:0000259" key="7">
    <source>
        <dbReference type="PROSITE" id="PS50847"/>
    </source>
</evidence>
<feature type="compositionally biased region" description="Polar residues" evidence="5">
    <location>
        <begin position="1665"/>
        <end position="1684"/>
    </location>
</feature>
<evidence type="ECO:0000256" key="1">
    <source>
        <dbReference type="ARBA" id="ARBA00022512"/>
    </source>
</evidence>
<dbReference type="InterPro" id="IPR044055">
    <property type="entry name" value="RibLong"/>
</dbReference>
<dbReference type="NCBIfam" id="TIGR01167">
    <property type="entry name" value="LPXTG_anchor"/>
    <property type="match status" value="1"/>
</dbReference>
<dbReference type="Pfam" id="PF18957">
    <property type="entry name" value="RibLong"/>
    <property type="match status" value="2"/>
</dbReference>
<evidence type="ECO:0000256" key="4">
    <source>
        <dbReference type="ARBA" id="ARBA00023088"/>
    </source>
</evidence>
<dbReference type="InterPro" id="IPR059115">
    <property type="entry name" value="Rib"/>
</dbReference>
<dbReference type="Pfam" id="PF20585">
    <property type="entry name" value="Pectate_lyase_5"/>
    <property type="match status" value="1"/>
</dbReference>
<comment type="caution">
    <text evidence="8">The sequence shown here is derived from an EMBL/GenBank/DDBJ whole genome shotgun (WGS) entry which is preliminary data.</text>
</comment>
<proteinExistence type="predicted"/>
<dbReference type="Pfam" id="PF00746">
    <property type="entry name" value="Gram_pos_anchor"/>
    <property type="match status" value="1"/>
</dbReference>
<evidence type="ECO:0000256" key="6">
    <source>
        <dbReference type="SAM" id="Phobius"/>
    </source>
</evidence>
<evidence type="ECO:0000256" key="2">
    <source>
        <dbReference type="ARBA" id="ARBA00022525"/>
    </source>
</evidence>
<dbReference type="NCBIfam" id="NF038186">
    <property type="entry name" value="YPDG_rpt"/>
    <property type="match status" value="1"/>
</dbReference>
<dbReference type="RefSeq" id="WP_182603453.1">
    <property type="nucleotide sequence ID" value="NZ_JACIVD010000078.1"/>
</dbReference>
<dbReference type="NCBIfam" id="TIGR01168">
    <property type="entry name" value="YSIRK_signal"/>
    <property type="match status" value="1"/>
</dbReference>
<keyword evidence="6" id="KW-0472">Membrane</keyword>
<dbReference type="PROSITE" id="PS50847">
    <property type="entry name" value="GRAM_POS_ANCHORING"/>
    <property type="match status" value="1"/>
</dbReference>
<dbReference type="NCBIfam" id="TIGR02331">
    <property type="entry name" value="rib_alpha"/>
    <property type="match status" value="4"/>
</dbReference>
<evidence type="ECO:0000256" key="3">
    <source>
        <dbReference type="ARBA" id="ARBA00022729"/>
    </source>
</evidence>
<dbReference type="Pfam" id="PF08428">
    <property type="entry name" value="Rib"/>
    <property type="match status" value="15"/>
</dbReference>
<dbReference type="InterPro" id="IPR019931">
    <property type="entry name" value="LPXTG_anchor"/>
</dbReference>
<keyword evidence="4" id="KW-0572">Peptidoglycan-anchor</keyword>
<feature type="region of interest" description="Disordered" evidence="5">
    <location>
        <begin position="2913"/>
        <end position="2955"/>
    </location>
</feature>
<dbReference type="EMBL" id="JACIVD010000078">
    <property type="protein sequence ID" value="MBB1124608.1"/>
    <property type="molecule type" value="Genomic_DNA"/>
</dbReference>
<feature type="compositionally biased region" description="Low complexity" evidence="5">
    <location>
        <begin position="46"/>
        <end position="67"/>
    </location>
</feature>
<gene>
    <name evidence="8" type="ORF">H5S41_11770</name>
</gene>
<reference evidence="8 9" key="1">
    <citation type="submission" date="2020-07" db="EMBL/GenBank/DDBJ databases">
        <title>Description of Limosilactobacillus balticus sp. nov., Limosilactobacillus agrestis sp. nov., Limosilactobacillus albertensis sp. nov., Limosilactobacillus rudii sp. nov., Limosilactobacillus fastidiosus sp. nov., five novel Limosilactobacillus species isolated from the vertebrate gastrointestinal tract, and proposal of 6 subspecies of Limosilactobacillus reuteri adapted to the gastrointestinal tract of specific vertebrate hosts.</title>
        <authorList>
            <person name="Li F."/>
            <person name="Cheng C."/>
            <person name="Zheng J."/>
            <person name="Quevedo R.M."/>
            <person name="Li J."/>
            <person name="Roos S."/>
            <person name="Gaenzle M.G."/>
            <person name="Walter J."/>
        </authorList>
    </citation>
    <scope>NUCLEOTIDE SEQUENCE [LARGE SCALE GENOMIC DNA]</scope>
    <source>
        <strain evidence="8 9">Lr3000</strain>
    </source>
</reference>
<feature type="region of interest" description="Disordered" evidence="5">
    <location>
        <begin position="2633"/>
        <end position="2705"/>
    </location>
</feature>
<dbReference type="InterPro" id="IPR012706">
    <property type="entry name" value="Rib_alpha_Esp_rpt"/>
</dbReference>
<keyword evidence="1" id="KW-0134">Cell wall</keyword>
<feature type="region of interest" description="Disordered" evidence="5">
    <location>
        <begin position="46"/>
        <end position="70"/>
    </location>
</feature>
<feature type="transmembrane region" description="Helical" evidence="6">
    <location>
        <begin position="21"/>
        <end position="42"/>
    </location>
</feature>
<feature type="transmembrane region" description="Helical" evidence="6">
    <location>
        <begin position="3760"/>
        <end position="3778"/>
    </location>
</feature>
<feature type="region of interest" description="Disordered" evidence="5">
    <location>
        <begin position="3735"/>
        <end position="3756"/>
    </location>
</feature>
<feature type="compositionally biased region" description="Polar residues" evidence="5">
    <location>
        <begin position="82"/>
        <end position="100"/>
    </location>
</feature>
<feature type="region of interest" description="Disordered" evidence="5">
    <location>
        <begin position="3216"/>
        <end position="3387"/>
    </location>
</feature>
<dbReference type="Gene3D" id="2.60.40.4300">
    <property type="match status" value="2"/>
</dbReference>
<feature type="compositionally biased region" description="Low complexity" evidence="5">
    <location>
        <begin position="3220"/>
        <end position="3343"/>
    </location>
</feature>
<dbReference type="Proteomes" id="UP000547628">
    <property type="component" value="Unassembled WGS sequence"/>
</dbReference>
<keyword evidence="6" id="KW-0812">Transmembrane</keyword>
<keyword evidence="3" id="KW-0732">Signal</keyword>
<accession>A0A839HBA3</accession>
<evidence type="ECO:0000256" key="5">
    <source>
        <dbReference type="SAM" id="MobiDB-lite"/>
    </source>
</evidence>
<feature type="region of interest" description="Disordered" evidence="5">
    <location>
        <begin position="82"/>
        <end position="110"/>
    </location>
</feature>
<sequence>MLSQNNWQEQLRKQAPKKQRFAIKKLTVGVASVLIGFTFMGVSASADSVSTTTPTSEATSTENNSTNDDQEIAKQVVLQSNTTDTQKTAEQTNTVNSDNDQSQDKNEDEGAATQTFDLAANQSKTAANQQATPVNTLNQQLYAVKDGVADVATFADFTKALCDENVNTINMTNDITASDDQDALVSGGTGLTGANLLSPYELTPDKVDVPLISPSPYVGIAHDVTIQGNNHTLDMNKWTITLVNQNYDADHAWNITFKDMILKSKAQNQSYGPIYFMKPLTGMTSGIQRKVISDDDLNRSSLNFDNVTAVFDGTSVGASNVKTTFSGKNRINTTNVDTAVIAKSINVADGTTSINANSAQTAINTAGSVTIGQNASLNIQGGDGSELSTTKIYPSAGITTSQDAGNVKLAEGASLTIRAKDSGITTASVTTGNQAKLNVIGTVVGVKTKGFVQLGDNSTTTIKALGNDINTSTLVTGKGSTLNLLNETNTAMGNTGNNAVTFVNSVNIGQDSTVNVNTGDAQLPEGADTKDVRGFYSDYHGKSYINIGENAKVNMKMGSGHSQAMMASNLDIKDGAKVDISTMQDNNKELRYKWSAIQNATTTYPDYDHYAPITLAYYSEGTLHIAKDASLKMVRGKCNGMVPMIAFGNATSGGDFFFLGSRNYTLTVDAGGSLDLQDGENSKGIQGYEWGETDNLGPVDDIFVPGMITMFGASSTDKITFGSVNEDNTMSAAKYINLQRTGLQRGNLIKLEGKAQPGGLLTSANIQNLTRVLGTAPIAQWNDANIGNTPSHVWVTAQIESQNGGGDTASNYVPIDAEGVTADGFVKNGAILGLSFGNSSGLVQIPNYKTNDLSIYNNGQISGPYTDNLNDFLANFNWWKPRRIAFGTALYNNDAVVKLNDANKYEPVVNTLKKTEGDILTNSAFDNHQVVSSLTDPQYNVISTGLDGIIKNQFWGVDWTKTQFKNILNADGLPDADKIAALTSNDGKTNDQIFNDQTEYKAYQQFLKNIYYPDGKTRTTYDKTAFDKPLAAGNHSVTATVVYQDGTADTIAVPVEVAKRLQKDDYLPNYAPTQISQGQNATVAAPKFEQKQITADGTVSYTDTTAPTGVTYAAGSDIPSFATVNNDGSISLKAGVDTATGIYNIPVTVTYAHNSTSTVNALVNVTDGSSNIIWGKKNPDGTVSGAVVVKSNPLTLHKTDAGSVSTTVDSLDAKSAISEIDVYTTDKNDATKLVNDAYRYQKGDFKDADGNSIGGISVNYDDSASGLNTSQGDSATLPVKVTFNKSSVPATDNIVDNGAKTSFNQSVTLVGASAIKPVKTISIPVGYDMTKDPEGYFTSDNLKAMVDHSDLDKLVDNVAVKSYSIDPTEFDTNKAGDAKDFTIRITFKDSNAGTNSYLDVKIPKGVQITTGEMGKYNPSYSSVVDSEQKAVTLTPSFTGNKPTDGVTYAIGQTSESDLPATMKQYVHVDSNSGIITVDNQAMADTAGYEIPVIVTYHDGTTDNATAKVYEIKSAGTVTDPLSAEEGISHFEKLPVDTTFVWEKNPDPHTASEKINAIVTIPGQDPVKVPVTVTSSLALDPNNNTVVYGQDVITTINFDTPNYHKTSGDNTPDAPVVKGIDIKTDKGTTTYTLSSDGKTYSDRNGHSFNASDIRTSWADGYSVNTNSSNFDTDGTKTTLAPTKDSQTSDEWDANKNSKYRVHITATGAAAQAMGLPDSDAGWANVYANFYGATTAKASAANNNLTAVQDGTLADPKNYVDTTNLTAAHNAEVKDVTWDTKPDLSKAGQITVNADINFTDGTKLTVPVTITVAESQANKFASANKDNALVQNISKGKGYVFKDTDAKGGIKEDPNNTYHIVWADKNNLKAPRFNDVTKIDTSKKSPATSYDATIYFEDGTKLDVKIPVVITDEATDNQSNISAKTYQVDPGGKVNPRDVITTNNIPKGTKYAWKGTEPDTSKVGTQNVTVKVTYPDGTISSVDSKVTIEATPEVGTVTLHQGVTPTAEDATSAITNLDPDGVDGMPKSVVWKAAPAVTNAGKSTATVTVTYNDGYTKDITVPVNVLKTTKGSNITKPSDDTHDIYREITRTITVDGQAPIIQKVVFTRDKYTDATDAKATPTYSNWVAKDGKSAFDETSKVTKDGYTPTATDGAGKPVILTDKGTIASQQVNADSSDVKITVTNTANDQTVTVKFINAKDGSAVSVDNPKTFSGKTDGTVTIDAKGITIPTGYKLDKNSDLPTSYKFTAANDQTITVKLDHLTTTDPSKVDQNDPKNADMFETITRTITYTDPITSQKHSDKQAVKFQRTKTVNDADSTDITYSDWTPVDSNKTAWDGYDVPTFADYVVLAQDNAGHNVAITNGKITGQSLEPGNGGKTKTADQAINLTYKMQESGKFKKANKDNALIKQLSWGKGTKHDVSEAIDGVITKQGQTDYHVKGATFTTVPSTDKVHGAKNVEVTITFDDGSAATVQIPVAITDNAGNDTTITSKPVFVPVDPDQKPSLPDPKSGVDDPAAPTGTKYEWKDTPVIPEPGEKATTATIVVKYPDGTQKEVTTTIASDYAPEVVAITTPKDVAPDVVKGIANLNKGKGYPTSVTWKTTPDVTKAGSITGTATVSYDNGYTVDVEIPVTVGKNDSESYDPKPTIKPVPVPQDNKDIDPSAVVDSTTLPTDPGDKPTITWTDPTKKPDPTKPGTQPADVDITYPDGTVDHVKGHVTIEATPEIGSISTKQGQVPNLTDPEVAKKLVKNLNNGTDKQVDGYPTKVSWKTTPDVTKVGQTTGTIEVSYPDDYKITRDITITVTSPTGTDADKFTKDNGEKNIFVHQLVWGKNTSHQANEAIDAINSDVKDKYHVASAVFTTDPSTDKVHDAQNFEAVVGFGDGTKATVQIPVAITDDAGSDATIKSKPVVISVEPGQTPALPDPETGVDDPTAPTGTKYEWKDTPAVPEPSETPENPVVVVKYPDGTQKEIPTTISSVYAPQIIAITTPRNIVPDAAKGIANLNKGKGYPTSVTWKTAPDVSKLGSTEATAIVEYGNGNQIEVQLPLTVIKGDNETYSPQPTAKPVPVPQNSNDIDPSSVIDPETLPTNPKDKPTITWTDPAKKPDPTKPGTQPADVAIKYPDGTVDHVKGHVTIEAAPEIGSISTKKGQVPNLTDPEVAKKLVKNLNNGMDKPVDGYPSSITWDKEPDLSKPGVVTGKITIAYPDGYKITKDISINVTGTSTPSSSAEPDSSSTATPGSSAEPGSSSTSTPSSSAEPGSSSTSTPSSSAEPGSSSTSTPSSSAEPGSSSTSTPSSSAKPDSSSTSTPSSSAEPGSSSTSTPSSSTEPGSSSTATPGSSATPDSGTTAQPGNTPQTDAQTYPAVPKLDAHTVVGKTPEPSTMIAGELPQGTTVDWVKKPDTTKAGKTSGEVKVAYPDGSSLTIATPLTVDKPQQQDADKYKPVIVPIDTKAGQVPSPSMAVKNQEALPAGTKIGWLNEPSIPEITGKSVLGKIVITYPDGSQLVKQVVITTTRNGGSDAENYQPMVKTPLMVTTNHLPQASEVIMNIDQLPTGPNGELPKVSWVSEPAISVKAGAKTSGQITVTYPDGTSDQVEVILETAPSATKQTDADKFVPQRLANADVQMGQTIDPAELISNAQDLPAGTMITWANRDKVNTDFSMAGTYTETITIKYPDGSSSNVDVLIAVHNNAAVTQIVDRDEAPEKLINNSNNIIIEPNNGHHQFAQHSVAVTKTSVEGQKPISNNGRSSKKLPQTGNSNDKLSALAGLSLATITGLLGLLRRNKKQNY</sequence>
<feature type="region of interest" description="Disordered" evidence="5">
    <location>
        <begin position="2495"/>
        <end position="2533"/>
    </location>
</feature>
<name>A0A839HBA3_9LACO</name>
<protein>
    <submittedName>
        <fullName evidence="8">YSIRK-type signal peptide-containing protein</fullName>
    </submittedName>
</protein>
<feature type="compositionally biased region" description="Polar residues" evidence="5">
    <location>
        <begin position="3344"/>
        <end position="3358"/>
    </location>
</feature>
<evidence type="ECO:0000313" key="9">
    <source>
        <dbReference type="Proteomes" id="UP000547628"/>
    </source>
</evidence>
<feature type="domain" description="Gram-positive cocci surface proteins LPxTG" evidence="7">
    <location>
        <begin position="3750"/>
        <end position="3786"/>
    </location>
</feature>
<feature type="region of interest" description="Disordered" evidence="5">
    <location>
        <begin position="1665"/>
        <end position="1690"/>
    </location>
</feature>
<keyword evidence="6" id="KW-1133">Transmembrane helix</keyword>
<dbReference type="InterPro" id="IPR005877">
    <property type="entry name" value="YSIRK_signal_dom"/>
</dbReference>
<evidence type="ECO:0000313" key="8">
    <source>
        <dbReference type="EMBL" id="MBB1124608.1"/>
    </source>
</evidence>
<organism evidence="8 9">
    <name type="scientific">Limosilactobacillus albertensis</name>
    <dbReference type="NCBI Taxonomy" id="2759752"/>
    <lineage>
        <taxon>Bacteria</taxon>
        <taxon>Bacillati</taxon>
        <taxon>Bacillota</taxon>
        <taxon>Bacilli</taxon>
        <taxon>Lactobacillales</taxon>
        <taxon>Lactobacillaceae</taxon>
        <taxon>Limosilactobacillus</taxon>
    </lineage>
</organism>
<dbReference type="InterPro" id="IPR046776">
    <property type="entry name" value="Pectate_lyase_5"/>
</dbReference>
<feature type="region of interest" description="Disordered" evidence="5">
    <location>
        <begin position="3051"/>
        <end position="3115"/>
    </location>
</feature>